<dbReference type="Gene3D" id="2.120.10.10">
    <property type="match status" value="1"/>
</dbReference>
<dbReference type="AlphaFoldDB" id="A0A363NX67"/>
<dbReference type="Pfam" id="PF13088">
    <property type="entry name" value="BNR_2"/>
    <property type="match status" value="1"/>
</dbReference>
<name>A0A363NX67_9SPHI</name>
<feature type="domain" description="Sialidase" evidence="1">
    <location>
        <begin position="143"/>
        <end position="223"/>
    </location>
</feature>
<dbReference type="InterPro" id="IPR036278">
    <property type="entry name" value="Sialidase_sf"/>
</dbReference>
<evidence type="ECO:0000313" key="3">
    <source>
        <dbReference type="Proteomes" id="UP000250831"/>
    </source>
</evidence>
<gene>
    <name evidence="2" type="ORF">DCO56_10045</name>
</gene>
<organism evidence="2 3">
    <name type="scientific">Sphingobacterium athyrii</name>
    <dbReference type="NCBI Taxonomy" id="2152717"/>
    <lineage>
        <taxon>Bacteria</taxon>
        <taxon>Pseudomonadati</taxon>
        <taxon>Bacteroidota</taxon>
        <taxon>Sphingobacteriia</taxon>
        <taxon>Sphingobacteriales</taxon>
        <taxon>Sphingobacteriaceae</taxon>
        <taxon>Sphingobacterium</taxon>
    </lineage>
</organism>
<evidence type="ECO:0000259" key="1">
    <source>
        <dbReference type="Pfam" id="PF13088"/>
    </source>
</evidence>
<accession>A0A363NX67</accession>
<dbReference type="PANTHER" id="PTHR38792">
    <property type="entry name" value="BNR/ASP-BOX REPEAT DOMAIN PROTEIN (AFU_ORTHOLOGUE AFUA_7G06430)-RELATED"/>
    <property type="match status" value="1"/>
</dbReference>
<dbReference type="RefSeq" id="WP_108633596.1">
    <property type="nucleotide sequence ID" value="NZ_QCXX01000002.1"/>
</dbReference>
<dbReference type="Proteomes" id="UP000250831">
    <property type="component" value="Unassembled WGS sequence"/>
</dbReference>
<reference evidence="2 3" key="1">
    <citation type="submission" date="2018-04" db="EMBL/GenBank/DDBJ databases">
        <title>Sphingobacterium sp. M46 Genome.</title>
        <authorList>
            <person name="Cheng J."/>
            <person name="Li Y."/>
        </authorList>
    </citation>
    <scope>NUCLEOTIDE SEQUENCE [LARGE SCALE GENOMIC DNA]</scope>
    <source>
        <strain evidence="2 3">M46</strain>
    </source>
</reference>
<evidence type="ECO:0000313" key="2">
    <source>
        <dbReference type="EMBL" id="PUV25261.1"/>
    </source>
</evidence>
<sequence length="427" mass="48066">MLYQYLIKPASALTFIFLSLPFFSEGQVLKPATVNNIKQNGTIQWDDSSRRRISSPNFARYSGYGRIIQLSDESLLAVYEADGNIVAAKSQNLGDSWSEPIVISAAKKGVKMCVPDLIKLDDQRILAFYNARPYDISPSRKFGIHLRQSSDGGQSWEAEQILYQAGHQFENGCWEPSAIQLPNGEVQLFFANEGPYTKSNEQNISMLRSIDHGASWSKTPSIVSFRPGKRDGMPVPLLLRNKKEIVLAIEDNAVRTFKPYILRNTLQKNWANTISGKSADRSYALHDPIANEVYAGAPYIRQLSTGETILSYQSTEGRTNKMDYADMKVLIGNERAMNFKNKSVPFVIPQNKSCLWNSLTVLSDDTILAVTSTNAYSDQTEVWMVKGKFLRDTKDQGTKDQGTKDQEKTEKKFTMLAYSAKKARHKH</sequence>
<protein>
    <submittedName>
        <fullName evidence="2">Exo-alpha-sialidase</fullName>
    </submittedName>
</protein>
<comment type="caution">
    <text evidence="2">The sequence shown here is derived from an EMBL/GenBank/DDBJ whole genome shotgun (WGS) entry which is preliminary data.</text>
</comment>
<keyword evidence="3" id="KW-1185">Reference proteome</keyword>
<dbReference type="SUPFAM" id="SSF50939">
    <property type="entry name" value="Sialidases"/>
    <property type="match status" value="1"/>
</dbReference>
<proteinExistence type="predicted"/>
<dbReference type="OrthoDB" id="3308423at2"/>
<dbReference type="InterPro" id="IPR011040">
    <property type="entry name" value="Sialidase"/>
</dbReference>
<dbReference type="EMBL" id="QCXX01000002">
    <property type="protein sequence ID" value="PUV25261.1"/>
    <property type="molecule type" value="Genomic_DNA"/>
</dbReference>
<dbReference type="PANTHER" id="PTHR38792:SF3">
    <property type="entry name" value="BNR_ASP-BOX REPEAT DOMAIN PROTEIN (AFU_ORTHOLOGUE AFUA_7G06430)-RELATED"/>
    <property type="match status" value="1"/>
</dbReference>
<dbReference type="CDD" id="cd15482">
    <property type="entry name" value="Sialidase_non-viral"/>
    <property type="match status" value="1"/>
</dbReference>